<name>A0AAD9XN00_9ROSI</name>
<dbReference type="EMBL" id="JANJYI010000001">
    <property type="protein sequence ID" value="KAK2662223.1"/>
    <property type="molecule type" value="Genomic_DNA"/>
</dbReference>
<accession>A0AAD9XN00</accession>
<dbReference type="SUPFAM" id="SSF56219">
    <property type="entry name" value="DNase I-like"/>
    <property type="match status" value="1"/>
</dbReference>
<evidence type="ECO:0000313" key="1">
    <source>
        <dbReference type="EMBL" id="KAK2662223.1"/>
    </source>
</evidence>
<protein>
    <recommendedName>
        <fullName evidence="3">Reverse transcriptase</fullName>
    </recommendedName>
</protein>
<dbReference type="AlphaFoldDB" id="A0AAD9XN00"/>
<sequence>MGMECEDTGGPLMDLVYMNNHSDVDRVDVSMDMDKVLSVNIIGPHSNSLDNGILVDHNKGVVGKLPWPKSGKWKKWTPDGVKCVNGVEPEGSTQAFQVFLSFKEAHSPDLFFVMETIRVKLGFAGKLVVDYDGRSGGICLLWTDSVDVSLLSYSISHIDVQLSSHLSVPWRFTGFYDHPEAYQRHHSWTFLHWLNCMDALLWVCTGDLNEIIDAVEKEGGNPRVSSQLNSLVMLWMPGHHHRFHFEECWADLCECSVVIENNWDDLYGGSNISSVVMNINRCTKQHVKGAEKMTNFRPISLCNMVYKIVTKALANWFRKVFDYVISETQSPFISDRLILDNAILGFECMHALKRRKRVCVVQ</sequence>
<gene>
    <name evidence="1" type="ORF">Ddye_000797</name>
</gene>
<organism evidence="1 2">
    <name type="scientific">Dipteronia dyeriana</name>
    <dbReference type="NCBI Taxonomy" id="168575"/>
    <lineage>
        <taxon>Eukaryota</taxon>
        <taxon>Viridiplantae</taxon>
        <taxon>Streptophyta</taxon>
        <taxon>Embryophyta</taxon>
        <taxon>Tracheophyta</taxon>
        <taxon>Spermatophyta</taxon>
        <taxon>Magnoliopsida</taxon>
        <taxon>eudicotyledons</taxon>
        <taxon>Gunneridae</taxon>
        <taxon>Pentapetalae</taxon>
        <taxon>rosids</taxon>
        <taxon>malvids</taxon>
        <taxon>Sapindales</taxon>
        <taxon>Sapindaceae</taxon>
        <taxon>Hippocastanoideae</taxon>
        <taxon>Acereae</taxon>
        <taxon>Dipteronia</taxon>
    </lineage>
</organism>
<evidence type="ECO:0008006" key="3">
    <source>
        <dbReference type="Google" id="ProtNLM"/>
    </source>
</evidence>
<dbReference type="Proteomes" id="UP001280121">
    <property type="component" value="Unassembled WGS sequence"/>
</dbReference>
<proteinExistence type="predicted"/>
<evidence type="ECO:0000313" key="2">
    <source>
        <dbReference type="Proteomes" id="UP001280121"/>
    </source>
</evidence>
<keyword evidence="2" id="KW-1185">Reference proteome</keyword>
<reference evidence="1" key="1">
    <citation type="journal article" date="2023" name="Plant J.">
        <title>Genome sequences and population genomics provide insights into the demographic history, inbreeding, and mutation load of two 'living fossil' tree species of Dipteronia.</title>
        <authorList>
            <person name="Feng Y."/>
            <person name="Comes H.P."/>
            <person name="Chen J."/>
            <person name="Zhu S."/>
            <person name="Lu R."/>
            <person name="Zhang X."/>
            <person name="Li P."/>
            <person name="Qiu J."/>
            <person name="Olsen K.M."/>
            <person name="Qiu Y."/>
        </authorList>
    </citation>
    <scope>NUCLEOTIDE SEQUENCE</scope>
    <source>
        <strain evidence="1">KIB01</strain>
    </source>
</reference>
<comment type="caution">
    <text evidence="1">The sequence shown here is derived from an EMBL/GenBank/DDBJ whole genome shotgun (WGS) entry which is preliminary data.</text>
</comment>
<dbReference type="InterPro" id="IPR036691">
    <property type="entry name" value="Endo/exonu/phosph_ase_sf"/>
</dbReference>